<dbReference type="PANTHER" id="PTHR47209:SF10">
    <property type="entry name" value="E3 UBIQUITIN-PROTEIN LIGASE KEG-LIKE"/>
    <property type="match status" value="1"/>
</dbReference>
<keyword evidence="5" id="KW-1185">Reference proteome</keyword>
<feature type="domain" description="Protein kinase" evidence="3">
    <location>
        <begin position="341"/>
        <end position="619"/>
    </location>
</feature>
<reference evidence="4 5" key="1">
    <citation type="journal article" date="2020" name="bioRxiv">
        <title>Sequence and annotation of 42 cannabis genomes reveals extensive copy number variation in cannabinoid synthesis and pathogen resistance genes.</title>
        <authorList>
            <person name="Mckernan K.J."/>
            <person name="Helbert Y."/>
            <person name="Kane L.T."/>
            <person name="Ebling H."/>
            <person name="Zhang L."/>
            <person name="Liu B."/>
            <person name="Eaton Z."/>
            <person name="Mclaughlin S."/>
            <person name="Kingan S."/>
            <person name="Baybayan P."/>
            <person name="Concepcion G."/>
            <person name="Jordan M."/>
            <person name="Riva A."/>
            <person name="Barbazuk W."/>
            <person name="Harkins T."/>
        </authorList>
    </citation>
    <scope>NUCLEOTIDE SEQUENCE [LARGE SCALE GENOMIC DNA]</scope>
    <source>
        <strain evidence="5">cv. Jamaican Lion 4</strain>
        <tissue evidence="4">Leaf</tissue>
    </source>
</reference>
<feature type="region of interest" description="Disordered" evidence="1">
    <location>
        <begin position="1"/>
        <end position="24"/>
    </location>
</feature>
<dbReference type="InterPro" id="IPR011009">
    <property type="entry name" value="Kinase-like_dom_sf"/>
</dbReference>
<dbReference type="AlphaFoldDB" id="A0A7J6HWX3"/>
<dbReference type="GO" id="GO:0004672">
    <property type="term" value="F:protein kinase activity"/>
    <property type="evidence" value="ECO:0007669"/>
    <property type="project" value="InterPro"/>
</dbReference>
<dbReference type="Gene3D" id="3.10.20.90">
    <property type="entry name" value="Phosphatidylinositol 3-kinase Catalytic Subunit, Chain A, domain 1"/>
    <property type="match status" value="1"/>
</dbReference>
<organism evidence="4 5">
    <name type="scientific">Cannabis sativa</name>
    <name type="common">Hemp</name>
    <name type="synonym">Marijuana</name>
    <dbReference type="NCBI Taxonomy" id="3483"/>
    <lineage>
        <taxon>Eukaryota</taxon>
        <taxon>Viridiplantae</taxon>
        <taxon>Streptophyta</taxon>
        <taxon>Embryophyta</taxon>
        <taxon>Tracheophyta</taxon>
        <taxon>Spermatophyta</taxon>
        <taxon>Magnoliopsida</taxon>
        <taxon>eudicotyledons</taxon>
        <taxon>Gunneridae</taxon>
        <taxon>Pentapetalae</taxon>
        <taxon>rosids</taxon>
        <taxon>fabids</taxon>
        <taxon>Rosales</taxon>
        <taxon>Cannabaceae</taxon>
        <taxon>Cannabis</taxon>
    </lineage>
</organism>
<dbReference type="PANTHER" id="PTHR47209">
    <property type="entry name" value="OS06G0639500 PROTEIN"/>
    <property type="match status" value="1"/>
</dbReference>
<feature type="compositionally biased region" description="Basic and acidic residues" evidence="1">
    <location>
        <begin position="1"/>
        <end position="11"/>
    </location>
</feature>
<dbReference type="SUPFAM" id="SSF54236">
    <property type="entry name" value="Ubiquitin-like"/>
    <property type="match status" value="1"/>
</dbReference>
<gene>
    <name evidence="4" type="ORF">G4B88_022870</name>
</gene>
<dbReference type="CDD" id="cd17058">
    <property type="entry name" value="Ubl_SNRNP25"/>
    <property type="match status" value="1"/>
</dbReference>
<dbReference type="EMBL" id="JAATIQ010000021">
    <property type="protein sequence ID" value="KAF4399787.1"/>
    <property type="molecule type" value="Genomic_DNA"/>
</dbReference>
<dbReference type="Proteomes" id="UP000583929">
    <property type="component" value="Unassembled WGS sequence"/>
</dbReference>
<dbReference type="InterPro" id="IPR040610">
    <property type="entry name" value="SNRNP25_ubiquitin"/>
</dbReference>
<comment type="caution">
    <text evidence="4">The sequence shown here is derived from an EMBL/GenBank/DDBJ whole genome shotgun (WGS) entry which is preliminary data.</text>
</comment>
<dbReference type="Pfam" id="PF07714">
    <property type="entry name" value="PK_Tyr_Ser-Thr"/>
    <property type="match status" value="1"/>
</dbReference>
<feature type="region of interest" description="Disordered" evidence="1">
    <location>
        <begin position="888"/>
        <end position="907"/>
    </location>
</feature>
<feature type="transmembrane region" description="Helical" evidence="2">
    <location>
        <begin position="858"/>
        <end position="878"/>
    </location>
</feature>
<accession>A0A7J6HWX3</accession>
<keyword evidence="2" id="KW-1133">Transmembrane helix</keyword>
<dbReference type="CDD" id="cd14014">
    <property type="entry name" value="STKc_PknB_like"/>
    <property type="match status" value="1"/>
</dbReference>
<dbReference type="InterPro" id="IPR053293">
    <property type="entry name" value="OCM_Kinase"/>
</dbReference>
<evidence type="ECO:0000313" key="4">
    <source>
        <dbReference type="EMBL" id="KAF4399787.1"/>
    </source>
</evidence>
<keyword evidence="2" id="KW-0472">Membrane</keyword>
<dbReference type="InterPro" id="IPR029071">
    <property type="entry name" value="Ubiquitin-like_domsf"/>
</dbReference>
<proteinExistence type="predicted"/>
<evidence type="ECO:0000313" key="5">
    <source>
        <dbReference type="Proteomes" id="UP000583929"/>
    </source>
</evidence>
<evidence type="ECO:0000259" key="3">
    <source>
        <dbReference type="PROSITE" id="PS50011"/>
    </source>
</evidence>
<evidence type="ECO:0000256" key="2">
    <source>
        <dbReference type="SAM" id="Phobius"/>
    </source>
</evidence>
<keyword evidence="2" id="KW-0812">Transmembrane</keyword>
<sequence length="927" mass="103204">MRSNRGEEARHINGGGSSIVKSKTRGPASTLKVLIERRCLAPLTLNEDVNGHDDRNVRSSCSSYRKLPQLQYLKLSVLKLDGTVFDVFVVKNATVAELKKGVEEVFSTSPKEGQDKISWSLVWGHFCLSYQGRKLVNDKAPVRHYGIKEGDQSNRGESEISLDCIIGDVGFFMVMDMVGLQLQFVRHMTINYTPLKKIRPKKESIAWKKESQLSSGSNDMKLCIKGQENDQDNNLMHPIKEEEEDQENAAPQFKMAHFLRGLLSYSKLWGFSRTRSSSSSSSSSATQIIDYLVVPLALICEEKGKVVASFEYELFEGDPDHLRTVVATPTPAGPWIDPSSLKLKYRVGRGPFGDVSLATHHQSSLDFDEFHELAVKVLHPFDKDHTQKFLDKFEELFYKCREFRSVCWLHGISIIDGKICIAMKVYEGSVGDRVARVKGGKLQISSALRYGIGLAKGILELHSIGTLVLNLKPSNILLNENDEAILGDFGIPYLLLGIPLSSPDMVLRLGTPNYMAPEQWEPEVRGPISFETDSWGFGCCFVEMLTGVPPWFGKSYKEIYYSVVIKQEKPQIPSGLPLTLGNVISGCFEYDLRNRPLIADILNALESSRNAIDSEEEWFGSRTSSLIGRSSSGDTAWYVSKDHLLVGDTVRSRKPLNSCRPQTMDVPEGTVVSLDSNSDRDDFVLVKITGVRNPVRVLISTIERVTSGLSRGDWVRLKESPGKHSSVGILHSIQRDGSVTAGFIGLEILWKGRLSDLEIASGYFVGQFVRLKENIRAPRFEWPRKSGGAFATGRVSQVLPNGCLVVMFPGRFVFALGDKHNSFLADPAEVELVSFDTCPGLVQKYQHIEDFHWAVRPLAIAFGLFAAMKFSLFLGRGVSLKLRKERKKLTRSNDSHQDGQSSSTAAWLPPPVANILFKEGVTPATAR</sequence>
<dbReference type="Pfam" id="PF18036">
    <property type="entry name" value="Ubiquitin_4"/>
    <property type="match status" value="1"/>
</dbReference>
<protein>
    <recommendedName>
        <fullName evidence="3">Protein kinase domain-containing protein</fullName>
    </recommendedName>
</protein>
<name>A0A7J6HWX3_CANSA</name>
<dbReference type="GO" id="GO:0005524">
    <property type="term" value="F:ATP binding"/>
    <property type="evidence" value="ECO:0007669"/>
    <property type="project" value="InterPro"/>
</dbReference>
<dbReference type="SUPFAM" id="SSF56112">
    <property type="entry name" value="Protein kinase-like (PK-like)"/>
    <property type="match status" value="1"/>
</dbReference>
<dbReference type="InterPro" id="IPR000719">
    <property type="entry name" value="Prot_kinase_dom"/>
</dbReference>
<dbReference type="PROSITE" id="PS50011">
    <property type="entry name" value="PROTEIN_KINASE_DOM"/>
    <property type="match status" value="1"/>
</dbReference>
<dbReference type="InterPro" id="IPR001245">
    <property type="entry name" value="Ser-Thr/Tyr_kinase_cat_dom"/>
</dbReference>
<dbReference type="Gene3D" id="1.10.510.10">
    <property type="entry name" value="Transferase(Phosphotransferase) domain 1"/>
    <property type="match status" value="1"/>
</dbReference>
<evidence type="ECO:0000256" key="1">
    <source>
        <dbReference type="SAM" id="MobiDB-lite"/>
    </source>
</evidence>